<organism evidence="2 3">
    <name type="scientific">Hallerella succinigenes</name>
    <dbReference type="NCBI Taxonomy" id="1896222"/>
    <lineage>
        <taxon>Bacteria</taxon>
        <taxon>Pseudomonadati</taxon>
        <taxon>Fibrobacterota</taxon>
        <taxon>Fibrobacteria</taxon>
        <taxon>Fibrobacterales</taxon>
        <taxon>Fibrobacteraceae</taxon>
        <taxon>Hallerella</taxon>
    </lineage>
</organism>
<dbReference type="OrthoDB" id="9806540at2"/>
<dbReference type="GO" id="GO:0006974">
    <property type="term" value="P:DNA damage response"/>
    <property type="evidence" value="ECO:0007669"/>
    <property type="project" value="TreeGrafter"/>
</dbReference>
<dbReference type="PANTHER" id="PTHR34387">
    <property type="entry name" value="SLR1258 PROTEIN"/>
    <property type="match status" value="1"/>
</dbReference>
<dbReference type="Gene3D" id="3.30.70.2970">
    <property type="entry name" value="Protein of unknown function (DUF541), domain 2"/>
    <property type="match status" value="1"/>
</dbReference>
<dbReference type="AlphaFoldDB" id="A0A2M9A350"/>
<evidence type="ECO:0000313" key="2">
    <source>
        <dbReference type="EMBL" id="PJJ40155.1"/>
    </source>
</evidence>
<dbReference type="InterPro" id="IPR016907">
    <property type="entry name" value="UCP029033"/>
</dbReference>
<dbReference type="EMBL" id="PGEX01000001">
    <property type="protein sequence ID" value="PJJ40155.1"/>
    <property type="molecule type" value="Genomic_DNA"/>
</dbReference>
<sequence length="229" mass="25797">MKNRIPEAIILAVAVVIFGACIYCGMKKMVNRDRVVHVRGLAEIEVPADKVFWGLNFNELGDDIPTIYKKISEKNSVVKEFLKKYGIQDSEITVNAPDVTDNEEIVYREKAPKFRYTVSSYISIASTNIEAVRKLQTAIAELVSQGITVRANYADFQFTGLNTVKPKMIEDATHNAREVAEKFAKDSESKLGKIRSASQGYFSIDDRDQNTPYIKKVRVVTTVDFSLED</sequence>
<dbReference type="Pfam" id="PF04402">
    <property type="entry name" value="SIMPL"/>
    <property type="match status" value="1"/>
</dbReference>
<dbReference type="PROSITE" id="PS51257">
    <property type="entry name" value="PROKAR_LIPOPROTEIN"/>
    <property type="match status" value="1"/>
</dbReference>
<gene>
    <name evidence="2" type="ORF">BGX16_0064</name>
</gene>
<dbReference type="PANTHER" id="PTHR34387:SF2">
    <property type="entry name" value="SLR1258 PROTEIN"/>
    <property type="match status" value="1"/>
</dbReference>
<keyword evidence="1" id="KW-0472">Membrane</keyword>
<proteinExistence type="predicted"/>
<comment type="caution">
    <text evidence="2">The sequence shown here is derived from an EMBL/GenBank/DDBJ whole genome shotgun (WGS) entry which is preliminary data.</text>
</comment>
<name>A0A2M9A350_9BACT</name>
<dbReference type="RefSeq" id="WP_100424275.1">
    <property type="nucleotide sequence ID" value="NZ_PGEX01000001.1"/>
</dbReference>
<evidence type="ECO:0000256" key="1">
    <source>
        <dbReference type="SAM" id="Phobius"/>
    </source>
</evidence>
<dbReference type="Proteomes" id="UP000231134">
    <property type="component" value="Unassembled WGS sequence"/>
</dbReference>
<keyword evidence="1" id="KW-1133">Transmembrane helix</keyword>
<dbReference type="InterPro" id="IPR052022">
    <property type="entry name" value="26kDa_periplasmic_antigen"/>
</dbReference>
<evidence type="ECO:0000313" key="3">
    <source>
        <dbReference type="Proteomes" id="UP000231134"/>
    </source>
</evidence>
<evidence type="ECO:0008006" key="4">
    <source>
        <dbReference type="Google" id="ProtNLM"/>
    </source>
</evidence>
<dbReference type="PIRSF" id="PIRSF029033">
    <property type="entry name" value="UCP029033"/>
    <property type="match status" value="1"/>
</dbReference>
<keyword evidence="1" id="KW-0812">Transmembrane</keyword>
<dbReference type="InterPro" id="IPR007497">
    <property type="entry name" value="SIMPL/DUF541"/>
</dbReference>
<keyword evidence="3" id="KW-1185">Reference proteome</keyword>
<feature type="transmembrane region" description="Helical" evidence="1">
    <location>
        <begin position="6"/>
        <end position="26"/>
    </location>
</feature>
<reference evidence="2 3" key="1">
    <citation type="submission" date="2017-11" db="EMBL/GenBank/DDBJ databases">
        <title>Animal gut microbial communities from fecal samples from Wisconsin, USA.</title>
        <authorList>
            <person name="Neumann A."/>
        </authorList>
    </citation>
    <scope>NUCLEOTIDE SEQUENCE [LARGE SCALE GENOMIC DNA]</scope>
    <source>
        <strain evidence="2 3">UWS3</strain>
    </source>
</reference>
<protein>
    <recommendedName>
        <fullName evidence="4">SIMPL domain-containing protein</fullName>
    </recommendedName>
</protein>
<accession>A0A2M9A350</accession>